<feature type="transmembrane region" description="Helical" evidence="6">
    <location>
        <begin position="65"/>
        <end position="87"/>
    </location>
</feature>
<keyword evidence="8" id="KW-1185">Reference proteome</keyword>
<dbReference type="RefSeq" id="WP_090020805.1">
    <property type="nucleotide sequence ID" value="NZ_FNCE01000008.1"/>
</dbReference>
<evidence type="ECO:0000313" key="7">
    <source>
        <dbReference type="EMBL" id="SDG31105.1"/>
    </source>
</evidence>
<gene>
    <name evidence="7" type="ORF">SAMN05216241_108124</name>
</gene>
<comment type="similarity">
    <text evidence="2">Belongs to the UPF0382 family.</text>
</comment>
<keyword evidence="3 6" id="KW-0812">Transmembrane</keyword>
<keyword evidence="5 6" id="KW-0472">Membrane</keyword>
<dbReference type="InterPro" id="IPR006696">
    <property type="entry name" value="DUF423"/>
</dbReference>
<evidence type="ECO:0000313" key="8">
    <source>
        <dbReference type="Proteomes" id="UP000199415"/>
    </source>
</evidence>
<dbReference type="Proteomes" id="UP000199415">
    <property type="component" value="Unassembled WGS sequence"/>
</dbReference>
<evidence type="ECO:0000256" key="3">
    <source>
        <dbReference type="ARBA" id="ARBA00022692"/>
    </source>
</evidence>
<feature type="transmembrane region" description="Helical" evidence="6">
    <location>
        <begin position="99"/>
        <end position="119"/>
    </location>
</feature>
<evidence type="ECO:0000256" key="1">
    <source>
        <dbReference type="ARBA" id="ARBA00004141"/>
    </source>
</evidence>
<accession>A0A1G7T750</accession>
<keyword evidence="4 6" id="KW-1133">Transmembrane helix</keyword>
<name>A0A1G7T750_9PROT</name>
<sequence length="123" mass="12097">MYLWIGVSGLTGALAVAFGAAAAHGLGSTLPADQVGWVRTGAQYAMVHAPALLAVAWLTAARGGALVAVAGAAFLAGAVLFSGGLWLAGLTGWTGLMPVVPVGGLGYILGWLTLAAVAVRRAG</sequence>
<organism evidence="7 8">
    <name type="scientific">Limimonas halophila</name>
    <dbReference type="NCBI Taxonomy" id="1082479"/>
    <lineage>
        <taxon>Bacteria</taxon>
        <taxon>Pseudomonadati</taxon>
        <taxon>Pseudomonadota</taxon>
        <taxon>Alphaproteobacteria</taxon>
        <taxon>Rhodospirillales</taxon>
        <taxon>Rhodovibrionaceae</taxon>
        <taxon>Limimonas</taxon>
    </lineage>
</organism>
<evidence type="ECO:0000256" key="5">
    <source>
        <dbReference type="ARBA" id="ARBA00023136"/>
    </source>
</evidence>
<dbReference type="PANTHER" id="PTHR43461">
    <property type="entry name" value="TRANSMEMBRANE PROTEIN 256"/>
    <property type="match status" value="1"/>
</dbReference>
<dbReference type="AlphaFoldDB" id="A0A1G7T750"/>
<dbReference type="Pfam" id="PF04241">
    <property type="entry name" value="DUF423"/>
    <property type="match status" value="1"/>
</dbReference>
<dbReference type="GO" id="GO:0016020">
    <property type="term" value="C:membrane"/>
    <property type="evidence" value="ECO:0007669"/>
    <property type="project" value="UniProtKB-SubCell"/>
</dbReference>
<proteinExistence type="inferred from homology"/>
<comment type="subcellular location">
    <subcellularLocation>
        <location evidence="1">Membrane</location>
        <topology evidence="1">Multi-pass membrane protein</topology>
    </subcellularLocation>
</comment>
<feature type="transmembrane region" description="Helical" evidence="6">
    <location>
        <begin position="41"/>
        <end position="58"/>
    </location>
</feature>
<dbReference type="PANTHER" id="PTHR43461:SF1">
    <property type="entry name" value="TRANSMEMBRANE PROTEIN 256"/>
    <property type="match status" value="1"/>
</dbReference>
<dbReference type="EMBL" id="FNCE01000008">
    <property type="protein sequence ID" value="SDG31105.1"/>
    <property type="molecule type" value="Genomic_DNA"/>
</dbReference>
<protein>
    <submittedName>
        <fullName evidence="7">Uncharacterized membrane protein YgdD, TMEM256/DUF423 family</fullName>
    </submittedName>
</protein>
<dbReference type="STRING" id="1082479.SAMN05216241_108124"/>
<evidence type="ECO:0000256" key="6">
    <source>
        <dbReference type="SAM" id="Phobius"/>
    </source>
</evidence>
<evidence type="ECO:0000256" key="4">
    <source>
        <dbReference type="ARBA" id="ARBA00022989"/>
    </source>
</evidence>
<reference evidence="7 8" key="1">
    <citation type="submission" date="2016-10" db="EMBL/GenBank/DDBJ databases">
        <authorList>
            <person name="de Groot N.N."/>
        </authorList>
    </citation>
    <scope>NUCLEOTIDE SEQUENCE [LARGE SCALE GENOMIC DNA]</scope>
    <source>
        <strain evidence="7 8">DSM 25584</strain>
    </source>
</reference>
<evidence type="ECO:0000256" key="2">
    <source>
        <dbReference type="ARBA" id="ARBA00009694"/>
    </source>
</evidence>